<dbReference type="EMBL" id="CP015401">
    <property type="protein sequence ID" value="ANU58329.1"/>
    <property type="molecule type" value="Genomic_DNA"/>
</dbReference>
<keyword evidence="1" id="KW-0472">Membrane</keyword>
<dbReference type="Pfam" id="PF14351">
    <property type="entry name" value="DUF4401"/>
    <property type="match status" value="1"/>
</dbReference>
<sequence>MAQKHNLTIQVVSVIGGILTAIFFLGFLALARILRSDISCLIAGSILILTTLTISRKVVWSFLDAMNITLYIAGCVLIGFGINASINLFFITLMGISILTFLLSRGFILPFLSVILFNISFFGEAAHVFSSFYPLQIAAVPILGVFLFTNIFENKLFECIGTENYLSKYQPFHFGLFVSGIVSLGGLSINYMISETNSWLVACILSVCIWFGILIMVQRIMQVMEVTNPVSQIGICILCILICLPTMFAPYLSGSLLLILICFHYGYKAECAAALLLFIYAVAKYYYDLNLSLLVKSITLFLTGITFMIAWYYFTQKRTKHEKTESNTDYH</sequence>
<feature type="transmembrane region" description="Helical" evidence="1">
    <location>
        <begin position="102"/>
        <end position="121"/>
    </location>
</feature>
<dbReference type="KEGG" id="bcae:A4V03_12730"/>
<evidence type="ECO:0000256" key="1">
    <source>
        <dbReference type="SAM" id="Phobius"/>
    </source>
</evidence>
<keyword evidence="1" id="KW-1133">Transmembrane helix</keyword>
<dbReference type="InterPro" id="IPR025513">
    <property type="entry name" value="DUF4401"/>
</dbReference>
<feature type="transmembrane region" description="Helical" evidence="1">
    <location>
        <begin position="257"/>
        <end position="281"/>
    </location>
</feature>
<feature type="transmembrane region" description="Helical" evidence="1">
    <location>
        <begin position="229"/>
        <end position="251"/>
    </location>
</feature>
<feature type="transmembrane region" description="Helical" evidence="1">
    <location>
        <begin position="133"/>
        <end position="152"/>
    </location>
</feature>
<reference evidence="4" key="1">
    <citation type="submission" date="2016-04" db="EMBL/GenBank/DDBJ databases">
        <title>Complete Genome Sequences of Twelve Strains of a Stable Defined Moderately Diverse Mouse Microbiota 2 (sDMDMm2).</title>
        <authorList>
            <person name="Uchimura Y."/>
            <person name="Wyss M."/>
            <person name="Brugiroux S."/>
            <person name="Limenitakis J.P."/>
            <person name="Stecher B."/>
            <person name="McCoy K.D."/>
            <person name="Macpherson A.J."/>
        </authorList>
    </citation>
    <scope>NUCLEOTIDE SEQUENCE [LARGE SCALE GENOMIC DNA]</scope>
    <source>
        <strain evidence="4">I48</strain>
    </source>
</reference>
<keyword evidence="4" id="KW-1185">Reference proteome</keyword>
<accession>A0A1C7H1A8</accession>
<evidence type="ECO:0000259" key="2">
    <source>
        <dbReference type="Pfam" id="PF14351"/>
    </source>
</evidence>
<dbReference type="GeneID" id="82188009"/>
<feature type="transmembrane region" description="Helical" evidence="1">
    <location>
        <begin position="38"/>
        <end position="56"/>
    </location>
</feature>
<organism evidence="3 4">
    <name type="scientific">Bacteroides caecimuris</name>
    <dbReference type="NCBI Taxonomy" id="1796613"/>
    <lineage>
        <taxon>Bacteria</taxon>
        <taxon>Pseudomonadati</taxon>
        <taxon>Bacteroidota</taxon>
        <taxon>Bacteroidia</taxon>
        <taxon>Bacteroidales</taxon>
        <taxon>Bacteroidaceae</taxon>
        <taxon>Bacteroides</taxon>
    </lineage>
</organism>
<feature type="transmembrane region" description="Helical" evidence="1">
    <location>
        <begin position="12"/>
        <end position="31"/>
    </location>
</feature>
<dbReference type="OrthoDB" id="674818at2"/>
<feature type="transmembrane region" description="Helical" evidence="1">
    <location>
        <begin position="68"/>
        <end position="90"/>
    </location>
</feature>
<proteinExistence type="predicted"/>
<feature type="transmembrane region" description="Helical" evidence="1">
    <location>
        <begin position="293"/>
        <end position="314"/>
    </location>
</feature>
<feature type="transmembrane region" description="Helical" evidence="1">
    <location>
        <begin position="199"/>
        <end position="217"/>
    </location>
</feature>
<keyword evidence="1" id="KW-0812">Transmembrane</keyword>
<protein>
    <submittedName>
        <fullName evidence="3">Permease</fullName>
    </submittedName>
</protein>
<evidence type="ECO:0000313" key="4">
    <source>
        <dbReference type="Proteomes" id="UP000092631"/>
    </source>
</evidence>
<name>A0A1C7H1A8_9BACE</name>
<feature type="domain" description="DUF4401" evidence="2">
    <location>
        <begin position="7"/>
        <end position="316"/>
    </location>
</feature>
<dbReference type="AlphaFoldDB" id="A0A1C7H1A8"/>
<evidence type="ECO:0000313" key="3">
    <source>
        <dbReference type="EMBL" id="ANU58329.1"/>
    </source>
</evidence>
<dbReference type="RefSeq" id="WP_065539200.1">
    <property type="nucleotide sequence ID" value="NZ_CARILY010000072.1"/>
</dbReference>
<feature type="transmembrane region" description="Helical" evidence="1">
    <location>
        <begin position="172"/>
        <end position="193"/>
    </location>
</feature>
<dbReference type="Proteomes" id="UP000092631">
    <property type="component" value="Chromosome"/>
</dbReference>
<gene>
    <name evidence="3" type="ORF">A4V03_12730</name>
</gene>